<protein>
    <submittedName>
        <fullName evidence="1">Transporter</fullName>
    </submittedName>
</protein>
<reference evidence="1 2" key="1">
    <citation type="submission" date="2021-07" db="EMBL/GenBank/DDBJ databases">
        <title>Isolation and characterization of bacteria from a gold mining with a capacity of golden bioaccumulation.</title>
        <authorList>
            <person name="Yang X.J."/>
        </authorList>
    </citation>
    <scope>NUCLEOTIDE SEQUENCE [LARGE SCALE GENOMIC DNA]</scope>
    <source>
        <strain evidence="1 2">Au29</strain>
    </source>
</reference>
<evidence type="ECO:0000313" key="2">
    <source>
        <dbReference type="Proteomes" id="UP000824334"/>
    </source>
</evidence>
<dbReference type="Proteomes" id="UP000824334">
    <property type="component" value="Chromosome"/>
</dbReference>
<gene>
    <name evidence="1" type="ORF">KWG56_03840</name>
</gene>
<dbReference type="EMBL" id="CP080034">
    <property type="protein sequence ID" value="QYC11150.1"/>
    <property type="molecule type" value="Genomic_DNA"/>
</dbReference>
<sequence length="245" mass="26413">MRDFCADRPGKGTPSCVLDQGRWQVELGLFDGARQSDATTRTETWDAGDLFIRYGLTNLTELQLGVTTWNRERTTDRATGARDTAEGIGDLSIGLRHSLKNPDGSGLSVALSGFVTAPTGARAIRADGFEGGVLLPVSIPLNDDWSLSLTPEFDWVSNSDGDGRHAAYTMVAGVGRGFGQWNLGAEVWFSHDDDPIDAVTQSTFDLTAVWTPPSLPDAQIDFGLNFGLNNDSPDVEFGVGVARRF</sequence>
<name>A0ABX8TIU8_9CAUL</name>
<evidence type="ECO:0000313" key="1">
    <source>
        <dbReference type="EMBL" id="QYC11150.1"/>
    </source>
</evidence>
<proteinExistence type="predicted"/>
<dbReference type="InterPro" id="IPR025737">
    <property type="entry name" value="FApF"/>
</dbReference>
<organism evidence="1 2">
    <name type="scientific">Brevundimonas nasdae</name>
    <dbReference type="NCBI Taxonomy" id="172043"/>
    <lineage>
        <taxon>Bacteria</taxon>
        <taxon>Pseudomonadati</taxon>
        <taxon>Pseudomonadota</taxon>
        <taxon>Alphaproteobacteria</taxon>
        <taxon>Caulobacterales</taxon>
        <taxon>Caulobacteraceae</taxon>
        <taxon>Brevundimonas</taxon>
    </lineage>
</organism>
<keyword evidence="2" id="KW-1185">Reference proteome</keyword>
<dbReference type="Pfam" id="PF13557">
    <property type="entry name" value="Phenol_MetA_deg"/>
    <property type="match status" value="1"/>
</dbReference>
<dbReference type="RefSeq" id="WP_219353792.1">
    <property type="nucleotide sequence ID" value="NZ_CP080034.1"/>
</dbReference>
<dbReference type="GeneID" id="94374384"/>
<accession>A0ABX8TIU8</accession>